<evidence type="ECO:0000256" key="1">
    <source>
        <dbReference type="SAM" id="MobiDB-lite"/>
    </source>
</evidence>
<dbReference type="EMBL" id="UOFU01000100">
    <property type="protein sequence ID" value="VAW96582.1"/>
    <property type="molecule type" value="Genomic_DNA"/>
</dbReference>
<reference evidence="2" key="1">
    <citation type="submission" date="2018-06" db="EMBL/GenBank/DDBJ databases">
        <authorList>
            <person name="Zhirakovskaya E."/>
        </authorList>
    </citation>
    <scope>NUCLEOTIDE SEQUENCE</scope>
</reference>
<evidence type="ECO:0008006" key="3">
    <source>
        <dbReference type="Google" id="ProtNLM"/>
    </source>
</evidence>
<dbReference type="InterPro" id="IPR021457">
    <property type="entry name" value="DUF3108"/>
</dbReference>
<name>A0A3B1A9Q9_9ZZZZ</name>
<gene>
    <name evidence="2" type="ORF">MNBD_GAMMA20-1009</name>
</gene>
<organism evidence="2">
    <name type="scientific">hydrothermal vent metagenome</name>
    <dbReference type="NCBI Taxonomy" id="652676"/>
    <lineage>
        <taxon>unclassified sequences</taxon>
        <taxon>metagenomes</taxon>
        <taxon>ecological metagenomes</taxon>
    </lineage>
</organism>
<feature type="region of interest" description="Disordered" evidence="1">
    <location>
        <begin position="1"/>
        <end position="23"/>
    </location>
</feature>
<feature type="compositionally biased region" description="Basic residues" evidence="1">
    <location>
        <begin position="1"/>
        <end position="13"/>
    </location>
</feature>
<dbReference type="AlphaFoldDB" id="A0A3B1A9Q9"/>
<proteinExistence type="predicted"/>
<sequence>MHGLNHRQRRRGPCPRLPVGTRHKSRAWPAPTVVFLWFLLLPCLATAVELPNRFIAIYDVKKGLITIGETRRSLTPDGPNRFIFESITRPTGVTRLLRSGQVVERSQWIWHGRHMRPLEYTWFSRGGEKARTLQLTFDWSQRKLTNTINGDPWQMSLTDDLTVDKLLFQLRLMHDLPTRQRWLHYPVADGGKLKTYKLEILGEETIRIPSGTYKTLRVQRNNGALQTTFWCAEKLGYLPVRIERRKADGSTINAVLTSVTGF</sequence>
<dbReference type="Pfam" id="PF11306">
    <property type="entry name" value="DUF3108"/>
    <property type="match status" value="1"/>
</dbReference>
<protein>
    <recommendedName>
        <fullName evidence="3">DUF3108 domain-containing protein</fullName>
    </recommendedName>
</protein>
<evidence type="ECO:0000313" key="2">
    <source>
        <dbReference type="EMBL" id="VAW96582.1"/>
    </source>
</evidence>
<accession>A0A3B1A9Q9</accession>